<dbReference type="Proteomes" id="UP001484535">
    <property type="component" value="Unassembled WGS sequence"/>
</dbReference>
<dbReference type="RefSeq" id="WP_346785554.1">
    <property type="nucleotide sequence ID" value="NZ_JBDLBR010000004.1"/>
</dbReference>
<evidence type="ECO:0000313" key="2">
    <source>
        <dbReference type="Proteomes" id="UP001484535"/>
    </source>
</evidence>
<name>A0ABV0CZ06_9SPHN</name>
<evidence type="ECO:0000313" key="1">
    <source>
        <dbReference type="EMBL" id="MEN7538099.1"/>
    </source>
</evidence>
<dbReference type="EMBL" id="JBDLBR010000004">
    <property type="protein sequence ID" value="MEN7538099.1"/>
    <property type="molecule type" value="Genomic_DNA"/>
</dbReference>
<reference evidence="1 2" key="1">
    <citation type="submission" date="2024-05" db="EMBL/GenBank/DDBJ databases">
        <authorList>
            <person name="Park S."/>
        </authorList>
    </citation>
    <scope>NUCLEOTIDE SEQUENCE [LARGE SCALE GENOMIC DNA]</scope>
    <source>
        <strain evidence="1 2">DGU5</strain>
    </source>
</reference>
<sequence>MSMNADQSDLDIQRILRAEIRALKERHALEITLIHAMYAIADNGPADGQPSVKRQTEILAQCPLFDADWYDETYPAYAKSGMSAAQHYVCAGAFAGHNPGPDFDTMAYYLANPDVAQAGWPALVHYLEVGQSEGRTLV</sequence>
<proteinExistence type="predicted"/>
<protein>
    <submittedName>
        <fullName evidence="1">Uncharacterized protein</fullName>
    </submittedName>
</protein>
<comment type="caution">
    <text evidence="1">The sequence shown here is derived from an EMBL/GenBank/DDBJ whole genome shotgun (WGS) entry which is preliminary data.</text>
</comment>
<accession>A0ABV0CZ06</accession>
<keyword evidence="2" id="KW-1185">Reference proteome</keyword>
<organism evidence="1 2">
    <name type="scientific">Aurantiacibacter flavus</name>
    <dbReference type="NCBI Taxonomy" id="3145232"/>
    <lineage>
        <taxon>Bacteria</taxon>
        <taxon>Pseudomonadati</taxon>
        <taxon>Pseudomonadota</taxon>
        <taxon>Alphaproteobacteria</taxon>
        <taxon>Sphingomonadales</taxon>
        <taxon>Erythrobacteraceae</taxon>
        <taxon>Aurantiacibacter</taxon>
    </lineage>
</organism>
<gene>
    <name evidence="1" type="ORF">ABDJ38_13025</name>
</gene>